<reference evidence="3" key="1">
    <citation type="submission" date="2020-03" db="EMBL/GenBank/DDBJ databases">
        <title>Spirochaetal bacteria isolated from arthropods constitute a novel genus Entomospira genus novum within the order Spirochaetales.</title>
        <authorList>
            <person name="Grana-Miraglia L."/>
            <person name="Sikutova S."/>
            <person name="Fingerle V."/>
            <person name="Sing A."/>
            <person name="Castillo-Ramirez S."/>
            <person name="Margos G."/>
            <person name="Rudolf I."/>
        </authorList>
    </citation>
    <scope>NUCLEOTIDE SEQUENCE</scope>
    <source>
        <strain evidence="3">BR208</strain>
    </source>
</reference>
<dbReference type="GO" id="GO:0016787">
    <property type="term" value="F:hydrolase activity"/>
    <property type="evidence" value="ECO:0007669"/>
    <property type="project" value="UniProtKB-KW"/>
</dbReference>
<protein>
    <submittedName>
        <fullName evidence="3">Cysteine hydrolase</fullName>
    </submittedName>
</protein>
<keyword evidence="4" id="KW-1185">Reference proteome</keyword>
<comment type="similarity">
    <text evidence="1">Belongs to the isochorismatase family.</text>
</comment>
<keyword evidence="2 3" id="KW-0378">Hydrolase</keyword>
<evidence type="ECO:0000256" key="1">
    <source>
        <dbReference type="ARBA" id="ARBA00006336"/>
    </source>
</evidence>
<dbReference type="PANTHER" id="PTHR11080:SF2">
    <property type="entry name" value="LD05707P"/>
    <property type="match status" value="1"/>
</dbReference>
<evidence type="ECO:0000256" key="2">
    <source>
        <dbReference type="ARBA" id="ARBA00022801"/>
    </source>
</evidence>
<proteinExistence type="inferred from homology"/>
<dbReference type="AlphaFoldDB" id="A0A968GEZ1"/>
<comment type="caution">
    <text evidence="3">The sequence shown here is derived from an EMBL/GenBank/DDBJ whole genome shotgun (WGS) entry which is preliminary data.</text>
</comment>
<sequence length="269" mass="30903">MSLEKKHHLLIIDPQNDFCDPSGSLFVPGASSDMERLAQFMHNKKTTLNRLFITLDSHHHYDIAHPSYWIHQSGADVEPFTTVTIDDIHYKRIVPRNREDRDRTYNYLCELDRMGTSHTIWPEHCLIGSWGHQIYPIIAQAIQAFQGRIHQSPTVLFKGMNPYTEHFSALSAIIPDMMDRHTQFQTMFAEELLNCDHLYIAGEALSHCVASTIQDLIRTVDCKQRSPITLLLNASSPVSGFESIVDVMLEEWSQAGIYIKDIHEVLEEE</sequence>
<organism evidence="3 4">
    <name type="scientific">Entomospira nematocerorum</name>
    <dbReference type="NCBI Taxonomy" id="2719987"/>
    <lineage>
        <taxon>Bacteria</taxon>
        <taxon>Pseudomonadati</taxon>
        <taxon>Spirochaetota</taxon>
        <taxon>Spirochaetia</taxon>
        <taxon>Spirochaetales</taxon>
        <taxon>Spirochaetaceae</taxon>
        <taxon>Entomospira</taxon>
    </lineage>
</organism>
<accession>A0A968GEZ1</accession>
<dbReference type="Proteomes" id="UP000752013">
    <property type="component" value="Unassembled WGS sequence"/>
</dbReference>
<evidence type="ECO:0000313" key="3">
    <source>
        <dbReference type="EMBL" id="NIZ46541.1"/>
    </source>
</evidence>
<evidence type="ECO:0000313" key="4">
    <source>
        <dbReference type="Proteomes" id="UP000752013"/>
    </source>
</evidence>
<dbReference type="InterPro" id="IPR052347">
    <property type="entry name" value="Isochorismatase_Nicotinamidase"/>
</dbReference>
<dbReference type="SUPFAM" id="SSF52499">
    <property type="entry name" value="Isochorismatase-like hydrolases"/>
    <property type="match status" value="1"/>
</dbReference>
<dbReference type="RefSeq" id="WP_167702996.1">
    <property type="nucleotide sequence ID" value="NZ_CP118168.1"/>
</dbReference>
<name>A0A968GEZ1_9SPIO</name>
<dbReference type="Gene3D" id="3.40.50.850">
    <property type="entry name" value="Isochorismatase-like"/>
    <property type="match status" value="1"/>
</dbReference>
<dbReference type="PANTHER" id="PTHR11080">
    <property type="entry name" value="PYRAZINAMIDASE/NICOTINAMIDASE"/>
    <property type="match status" value="1"/>
</dbReference>
<dbReference type="EMBL" id="JAATLK010000001">
    <property type="protein sequence ID" value="NIZ46541.1"/>
    <property type="molecule type" value="Genomic_DNA"/>
</dbReference>
<gene>
    <name evidence="3" type="ORF">HCT46_01180</name>
</gene>
<dbReference type="InterPro" id="IPR036380">
    <property type="entry name" value="Isochorismatase-like_sf"/>
</dbReference>